<feature type="signal peptide" evidence="3">
    <location>
        <begin position="1"/>
        <end position="18"/>
    </location>
</feature>
<dbReference type="SUPFAM" id="SSF53474">
    <property type="entry name" value="alpha/beta-Hydrolases"/>
    <property type="match status" value="1"/>
</dbReference>
<reference evidence="5 6" key="1">
    <citation type="submission" date="2020-10" db="EMBL/GenBank/DDBJ databases">
        <title>Mucilaginibacter mali sp. nov., isolated from rhizosphere soil of apple orchard.</title>
        <authorList>
            <person name="Lee J.-S."/>
            <person name="Kim H.S."/>
            <person name="Kim J.-S."/>
        </authorList>
    </citation>
    <scope>NUCLEOTIDE SEQUENCE [LARGE SCALE GENOMIC DNA]</scope>
    <source>
        <strain evidence="5 6">KCTC 23157</strain>
    </source>
</reference>
<dbReference type="InterPro" id="IPR029058">
    <property type="entry name" value="AB_hydrolase_fold"/>
</dbReference>
<dbReference type="Gene3D" id="3.40.50.1820">
    <property type="entry name" value="alpha/beta hydrolase"/>
    <property type="match status" value="1"/>
</dbReference>
<protein>
    <recommendedName>
        <fullName evidence="3">Carboxylic ester hydrolase</fullName>
        <ecNumber evidence="3">3.1.1.-</ecNumber>
    </recommendedName>
</protein>
<sequence length="509" mass="55111">MKKTCLLLIIVITAKANAQGPVVKTANGTLQGITEASGIRSFKGIPFAQPPVGDLRWKEPQAPQNWSGVRKADHFGPQAMQRFIYSDMQFRSAGVSEDCLYLNVWTPATTNHEKLPVLVYFYGGGFSAGDGSEYRYDGEALAKRGIVTVTVNYRLGIFGFMAHPELTKESPNHASGNYGLLDQHAALVWVQKNIAAFGGDPKRVTIGGESAGSMSVSGQVASPLSKGLFAGAIGESGALLGNLSPMPLAAAEQNGEKFAMTTGATSLADLRKIPADKLLEISAKARFGATIDGYFLPEQPQTIFAAGKQMHVPLLAGWNSAEGGYTAILGKDEPNLANYTAAVQKQYGNRAADILKVYAPATDADVSRVATELASDKFIAFSTWKFIDMQSKTSGQPVYRYYYTHKRPAYADGKPNNSPGAVHSAEIEYALGNLATNKVYAWTRDDYQVSETMQNYFANFIKSGNPNGKGLEKWDTYKSGSPNLMIIDVVCKPTVSQTEARYSLLDNWK</sequence>
<dbReference type="PANTHER" id="PTHR11559">
    <property type="entry name" value="CARBOXYLESTERASE"/>
    <property type="match status" value="1"/>
</dbReference>
<proteinExistence type="inferred from homology"/>
<dbReference type="EC" id="3.1.1.-" evidence="3"/>
<evidence type="ECO:0000313" key="6">
    <source>
        <dbReference type="Proteomes" id="UP000632774"/>
    </source>
</evidence>
<name>A0ABR9XCJ6_9SPHI</name>
<organism evidence="5 6">
    <name type="scientific">Mucilaginibacter boryungensis</name>
    <dbReference type="NCBI Taxonomy" id="768480"/>
    <lineage>
        <taxon>Bacteria</taxon>
        <taxon>Pseudomonadati</taxon>
        <taxon>Bacteroidota</taxon>
        <taxon>Sphingobacteriia</taxon>
        <taxon>Sphingobacteriales</taxon>
        <taxon>Sphingobacteriaceae</taxon>
        <taxon>Mucilaginibacter</taxon>
    </lineage>
</organism>
<feature type="chain" id="PRO_5044976872" description="Carboxylic ester hydrolase" evidence="3">
    <location>
        <begin position="19"/>
        <end position="509"/>
    </location>
</feature>
<evidence type="ECO:0000256" key="1">
    <source>
        <dbReference type="ARBA" id="ARBA00005964"/>
    </source>
</evidence>
<dbReference type="InterPro" id="IPR002018">
    <property type="entry name" value="CarbesteraseB"/>
</dbReference>
<dbReference type="InterPro" id="IPR019826">
    <property type="entry name" value="Carboxylesterase_B_AS"/>
</dbReference>
<gene>
    <name evidence="5" type="ORF">IRJ18_00935</name>
</gene>
<evidence type="ECO:0000256" key="3">
    <source>
        <dbReference type="RuleBase" id="RU361235"/>
    </source>
</evidence>
<keyword evidence="2 3" id="KW-0378">Hydrolase</keyword>
<feature type="domain" description="Carboxylesterase type B" evidence="4">
    <location>
        <begin position="20"/>
        <end position="489"/>
    </location>
</feature>
<evidence type="ECO:0000259" key="4">
    <source>
        <dbReference type="Pfam" id="PF00135"/>
    </source>
</evidence>
<dbReference type="EMBL" id="JADFFM010000001">
    <property type="protein sequence ID" value="MBE9664905.1"/>
    <property type="molecule type" value="Genomic_DNA"/>
</dbReference>
<dbReference type="PROSITE" id="PS00122">
    <property type="entry name" value="CARBOXYLESTERASE_B_1"/>
    <property type="match status" value="1"/>
</dbReference>
<keyword evidence="6" id="KW-1185">Reference proteome</keyword>
<dbReference type="Pfam" id="PF00135">
    <property type="entry name" value="COesterase"/>
    <property type="match status" value="1"/>
</dbReference>
<dbReference type="PROSITE" id="PS00941">
    <property type="entry name" value="CARBOXYLESTERASE_B_2"/>
    <property type="match status" value="1"/>
</dbReference>
<dbReference type="InterPro" id="IPR050309">
    <property type="entry name" value="Type-B_Carboxylest/Lipase"/>
</dbReference>
<accession>A0ABR9XCJ6</accession>
<dbReference type="InterPro" id="IPR019819">
    <property type="entry name" value="Carboxylesterase_B_CS"/>
</dbReference>
<dbReference type="Proteomes" id="UP000632774">
    <property type="component" value="Unassembled WGS sequence"/>
</dbReference>
<keyword evidence="3" id="KW-0732">Signal</keyword>
<evidence type="ECO:0000313" key="5">
    <source>
        <dbReference type="EMBL" id="MBE9664905.1"/>
    </source>
</evidence>
<dbReference type="RefSeq" id="WP_194104328.1">
    <property type="nucleotide sequence ID" value="NZ_JADFFM010000001.1"/>
</dbReference>
<comment type="similarity">
    <text evidence="1 3">Belongs to the type-B carboxylesterase/lipase family.</text>
</comment>
<comment type="caution">
    <text evidence="5">The sequence shown here is derived from an EMBL/GenBank/DDBJ whole genome shotgun (WGS) entry which is preliminary data.</text>
</comment>
<evidence type="ECO:0000256" key="2">
    <source>
        <dbReference type="ARBA" id="ARBA00022801"/>
    </source>
</evidence>